<evidence type="ECO:0000256" key="5">
    <source>
        <dbReference type="ARBA" id="ARBA00023274"/>
    </source>
</evidence>
<proteinExistence type="inferred from homology"/>
<accession>A0A671EN86</accession>
<comment type="similarity">
    <text evidence="2">Belongs to the eukaryotic ribosomal protein eS27 family.</text>
</comment>
<protein>
    <recommendedName>
        <fullName evidence="9">40S ribosomal protein S27</fullName>
    </recommendedName>
</protein>
<keyword evidence="3" id="KW-0862">Zinc</keyword>
<evidence type="ECO:0008006" key="9">
    <source>
        <dbReference type="Google" id="ProtNLM"/>
    </source>
</evidence>
<evidence type="ECO:0000256" key="6">
    <source>
        <dbReference type="SAM" id="MobiDB-lite"/>
    </source>
</evidence>
<evidence type="ECO:0000256" key="1">
    <source>
        <dbReference type="ARBA" id="ARBA00001947"/>
    </source>
</evidence>
<dbReference type="PANTHER" id="PTHR11594">
    <property type="entry name" value="40S RIBOSOMAL PROTEIN S27"/>
    <property type="match status" value="1"/>
</dbReference>
<evidence type="ECO:0000256" key="2">
    <source>
        <dbReference type="ARBA" id="ARBA00010919"/>
    </source>
</evidence>
<dbReference type="GO" id="GO:1990904">
    <property type="term" value="C:ribonucleoprotein complex"/>
    <property type="evidence" value="ECO:0007669"/>
    <property type="project" value="UniProtKB-KW"/>
</dbReference>
<evidence type="ECO:0000256" key="4">
    <source>
        <dbReference type="ARBA" id="ARBA00022980"/>
    </source>
</evidence>
<reference evidence="8" key="3">
    <citation type="submission" date="2018-12" db="EMBL/GenBank/DDBJ databases">
        <title>G10K-VGP greater horseshoe bat female genome, primary haplotype.</title>
        <authorList>
            <person name="Teeling E."/>
            <person name="Myers G."/>
            <person name="Vernes S."/>
            <person name="Pippel M."/>
            <person name="Winkler S."/>
            <person name="Fedrigo O."/>
            <person name="Rhie A."/>
            <person name="Koren S."/>
            <person name="Phillippy A."/>
            <person name="Lewin H."/>
            <person name="Damas J."/>
            <person name="Howe K."/>
            <person name="Mountcastle J."/>
            <person name="Jarvis E.D."/>
        </authorList>
    </citation>
    <scope>NUCLEOTIDE SEQUENCE [LARGE SCALE GENOMIC DNA]</scope>
</reference>
<sequence>FLIHKRTQWHRPVCTPAERTESGRAWRQDLGHAAHGTWPGPPSGSRDATGAPSPRPKLEATSQPGRHTPPEPGPGHRWSRAEPYSQRPGPWGPLGSRDPDLGAALHSEATWSGTRGRGGGVPHPPPRGAPRVEGQPVPPLRSSQPPLSRKLMPRARSRAARQGCRLRDQFGLGLRNDQHACCYKITTVFSHAQTVVLCVGCSTVLCQPTGGKARLTEGCSFRRKQH</sequence>
<dbReference type="InterPro" id="IPR023407">
    <property type="entry name" value="Ribosomal_eS27_Zn-bd_dom_sf"/>
</dbReference>
<dbReference type="AlphaFoldDB" id="A0A671EN86"/>
<feature type="region of interest" description="Disordered" evidence="6">
    <location>
        <begin position="16"/>
        <end position="161"/>
    </location>
</feature>
<dbReference type="InParanoid" id="A0A671EN86"/>
<reference evidence="7" key="5">
    <citation type="submission" date="2025-09" db="UniProtKB">
        <authorList>
            <consortium name="Ensembl"/>
        </authorList>
    </citation>
    <scope>IDENTIFICATION</scope>
</reference>
<reference evidence="7 8" key="1">
    <citation type="journal article" date="2015" name="Annu Rev Anim Biosci">
        <title>The Genome 10K Project: a way forward.</title>
        <authorList>
            <person name="Koepfli K.P."/>
            <person name="Paten B."/>
            <person name="O'Brien S.J."/>
            <person name="Koepfli K.P."/>
            <person name="Paten B."/>
            <person name="Antunes A."/>
            <person name="Belov K."/>
            <person name="Bustamante C."/>
            <person name="Castoe T.A."/>
            <person name="Clawson H."/>
            <person name="Crawford A.J."/>
            <person name="Diekhans M."/>
            <person name="Distel D."/>
            <person name="Durbin R."/>
            <person name="Earl D."/>
            <person name="Fujita M.K."/>
            <person name="Gamble T."/>
            <person name="Georges A."/>
            <person name="Gemmell N."/>
            <person name="Gilbert M.T."/>
            <person name="Graves J.M."/>
            <person name="Green R.E."/>
            <person name="Hickey G."/>
            <person name="Jarvis E.D."/>
            <person name="Johnson W."/>
            <person name="Komissarov A."/>
            <person name="Korf I."/>
            <person name="Kuhn R."/>
            <person name="Larkin D.M."/>
            <person name="Lewin H."/>
            <person name="Lopez J.V."/>
            <person name="Ma J."/>
            <person name="Marques-Bonet T."/>
            <person name="Miller W."/>
            <person name="Murphy R."/>
            <person name="Pevzner P."/>
            <person name="Shapiro B."/>
            <person name="Steiner C."/>
            <person name="Tamazian G."/>
            <person name="Venkatesh B."/>
            <person name="Wang J."/>
            <person name="Wayne R."/>
            <person name="Wiley E."/>
            <person name="Yang H."/>
            <person name="Zhang G."/>
            <person name="Haussler D."/>
            <person name="Ryder O."/>
            <person name="O'Brien S.J."/>
        </authorList>
    </citation>
    <scope>NUCLEOTIDE SEQUENCE</scope>
</reference>
<keyword evidence="4" id="KW-0689">Ribosomal protein</keyword>
<keyword evidence="8" id="KW-1185">Reference proteome</keyword>
<comment type="cofactor">
    <cofactor evidence="1">
        <name>Zn(2+)</name>
        <dbReference type="ChEBI" id="CHEBI:29105"/>
    </cofactor>
</comment>
<reference evidence="7" key="4">
    <citation type="submission" date="2025-08" db="UniProtKB">
        <authorList>
            <consortium name="Ensembl"/>
        </authorList>
    </citation>
    <scope>IDENTIFICATION</scope>
</reference>
<dbReference type="Ensembl" id="ENSRFET00010016223.1">
    <property type="protein sequence ID" value="ENSRFEP00010014849.1"/>
    <property type="gene ID" value="ENSRFEG00010010077.1"/>
</dbReference>
<feature type="compositionally biased region" description="Low complexity" evidence="6">
    <location>
        <begin position="140"/>
        <end position="149"/>
    </location>
</feature>
<dbReference type="SUPFAM" id="SSF57829">
    <property type="entry name" value="Zn-binding ribosomal proteins"/>
    <property type="match status" value="1"/>
</dbReference>
<dbReference type="GO" id="GO:0005840">
    <property type="term" value="C:ribosome"/>
    <property type="evidence" value="ECO:0007669"/>
    <property type="project" value="UniProtKB-KW"/>
</dbReference>
<evidence type="ECO:0000256" key="3">
    <source>
        <dbReference type="ARBA" id="ARBA00022833"/>
    </source>
</evidence>
<dbReference type="Pfam" id="PF01667">
    <property type="entry name" value="Ribosomal_S27e"/>
    <property type="match status" value="1"/>
</dbReference>
<evidence type="ECO:0000313" key="7">
    <source>
        <dbReference type="Ensembl" id="ENSRFEP00010014849.1"/>
    </source>
</evidence>
<reference evidence="7 8" key="2">
    <citation type="journal article" date="2018" name="Annu Rev Anim Biosci">
        <title>Bat Biology, Genomes, and the Bat1K Project: To Generate Chromosome-Level Genomes for All Living Bat Species.</title>
        <authorList>
            <person name="Teeling E.C."/>
            <person name="Vernes S.C."/>
            <person name="Davalos L.M."/>
            <person name="Ray D.A."/>
            <person name="Gilbert M.T.P."/>
            <person name="Myers E."/>
        </authorList>
    </citation>
    <scope>NUCLEOTIDE SEQUENCE</scope>
</reference>
<name>A0A671EN86_RHIFE</name>
<dbReference type="GeneTree" id="ENSGT00950000182891"/>
<dbReference type="Proteomes" id="UP000472240">
    <property type="component" value="Chromosome 6"/>
</dbReference>
<organism evidence="7 8">
    <name type="scientific">Rhinolophus ferrumequinum</name>
    <name type="common">Greater horseshoe bat</name>
    <dbReference type="NCBI Taxonomy" id="59479"/>
    <lineage>
        <taxon>Eukaryota</taxon>
        <taxon>Metazoa</taxon>
        <taxon>Chordata</taxon>
        <taxon>Craniata</taxon>
        <taxon>Vertebrata</taxon>
        <taxon>Euteleostomi</taxon>
        <taxon>Mammalia</taxon>
        <taxon>Eutheria</taxon>
        <taxon>Laurasiatheria</taxon>
        <taxon>Chiroptera</taxon>
        <taxon>Yinpterochiroptera</taxon>
        <taxon>Rhinolophoidea</taxon>
        <taxon>Rhinolophidae</taxon>
        <taxon>Rhinolophinae</taxon>
        <taxon>Rhinolophus</taxon>
    </lineage>
</organism>
<feature type="compositionally biased region" description="Basic and acidic residues" evidence="6">
    <location>
        <begin position="18"/>
        <end position="32"/>
    </location>
</feature>
<dbReference type="InterPro" id="IPR011332">
    <property type="entry name" value="Ribosomal_zn-bd"/>
</dbReference>
<dbReference type="GO" id="GO:0003735">
    <property type="term" value="F:structural constituent of ribosome"/>
    <property type="evidence" value="ECO:0007669"/>
    <property type="project" value="InterPro"/>
</dbReference>
<dbReference type="InterPro" id="IPR000592">
    <property type="entry name" value="Ribosomal_eS27"/>
</dbReference>
<dbReference type="Gene3D" id="2.20.25.100">
    <property type="entry name" value="Zn-binding ribosomal proteins"/>
    <property type="match status" value="1"/>
</dbReference>
<keyword evidence="5" id="KW-0687">Ribonucleoprotein</keyword>
<dbReference type="GO" id="GO:0006412">
    <property type="term" value="P:translation"/>
    <property type="evidence" value="ECO:0007669"/>
    <property type="project" value="InterPro"/>
</dbReference>
<evidence type="ECO:0000313" key="8">
    <source>
        <dbReference type="Proteomes" id="UP000472240"/>
    </source>
</evidence>